<dbReference type="GO" id="GO:0006508">
    <property type="term" value="P:proteolysis"/>
    <property type="evidence" value="ECO:0007669"/>
    <property type="project" value="InterPro"/>
</dbReference>
<evidence type="ECO:0000256" key="2">
    <source>
        <dbReference type="SAM" id="SignalP"/>
    </source>
</evidence>
<feature type="domain" description="Peptidase S9 prolyl oligopeptidase catalytic" evidence="3">
    <location>
        <begin position="456"/>
        <end position="661"/>
    </location>
</feature>
<name>A0A850GZA6_9SPHN</name>
<comment type="caution">
    <text evidence="4">The sequence shown here is derived from an EMBL/GenBank/DDBJ whole genome shotgun (WGS) entry which is preliminary data.</text>
</comment>
<dbReference type="SUPFAM" id="SSF82171">
    <property type="entry name" value="DPP6 N-terminal domain-like"/>
    <property type="match status" value="1"/>
</dbReference>
<sequence length="663" mass="72435">MIRNIFLALAGSGAVCSLPLYAQTTDLEEAAIVFGSREEIADISLSPSGNKLAYVSPVGNSTEAIYVVNLVASAEPVPITKYEEKTGQITSCDWATEERLVCTVFVTAKSGGMLLGFTRVLAVGDDGKEAKMLTERTSFRALGLKQDGGDVLSLDLDGDTNKILMTSQWVKESTIGTRLANDREGLGVDKIDVVTGRRTKVENPDADAIGYVADGSGEVRLKIRQPDTSSGYAADRLLFYFRLQGSNRWELLSRVNTDSQTYDGLYPVAIDSTQNIAYAFAQKDGHEALYTIPLEENGEPSLMMAREDADIDRLIRIGRDRRVVGASYATEKREIAYLDPELKALSQQLHQALPGQPLVNIIGASADESKLMIVAASDTDPGMTYLYDKATHQLEPLLPLRRFMDGREMGKMTPVSFPAGDGTMIPGYLTLPPNSDGKDLPAIVLPHGGPSARDEWGFDWLVQFFTARGYAVLQPNYRGSSGYGSEWFGKNGFQAWETAIGDVNDAGRWLVKEGIANREKLAVVGWSYGGYAALQSQVLDPELYKAVVAIAPVTDLEQLRSESMRYVSGKLVDAFIGSGDHVRTGSPARNAEKFQSPVLLVHGDLDQNVDIAQSRVMKNKLENAGKRVEFLEFENVTHSLGETEVRIAMLKKVDDFLASNLAQ</sequence>
<dbReference type="AlphaFoldDB" id="A0A850GZA6"/>
<dbReference type="Pfam" id="PF00326">
    <property type="entry name" value="Peptidase_S9"/>
    <property type="match status" value="1"/>
</dbReference>
<dbReference type="Gene3D" id="3.40.50.1820">
    <property type="entry name" value="alpha/beta hydrolase"/>
    <property type="match status" value="1"/>
</dbReference>
<accession>A0A850GZA6</accession>
<dbReference type="SUPFAM" id="SSF53474">
    <property type="entry name" value="alpha/beta-Hydrolases"/>
    <property type="match status" value="1"/>
</dbReference>
<evidence type="ECO:0000259" key="3">
    <source>
        <dbReference type="Pfam" id="PF00326"/>
    </source>
</evidence>
<keyword evidence="1" id="KW-0378">Hydrolase</keyword>
<keyword evidence="5" id="KW-1185">Reference proteome</keyword>
<dbReference type="InterPro" id="IPR001375">
    <property type="entry name" value="Peptidase_S9_cat"/>
</dbReference>
<gene>
    <name evidence="4" type="ORF">HUV48_01685</name>
</gene>
<organism evidence="4 5">
    <name type="scientific">Qipengyuania atrilutea</name>
    <dbReference type="NCBI Taxonomy" id="2744473"/>
    <lineage>
        <taxon>Bacteria</taxon>
        <taxon>Pseudomonadati</taxon>
        <taxon>Pseudomonadota</taxon>
        <taxon>Alphaproteobacteria</taxon>
        <taxon>Sphingomonadales</taxon>
        <taxon>Erythrobacteraceae</taxon>
        <taxon>Qipengyuania</taxon>
    </lineage>
</organism>
<dbReference type="InterPro" id="IPR029058">
    <property type="entry name" value="AB_hydrolase_fold"/>
</dbReference>
<dbReference type="PANTHER" id="PTHR42776:SF27">
    <property type="entry name" value="DIPEPTIDYL PEPTIDASE FAMILY MEMBER 6"/>
    <property type="match status" value="1"/>
</dbReference>
<dbReference type="EMBL" id="JABWGV010000001">
    <property type="protein sequence ID" value="NVD43727.1"/>
    <property type="molecule type" value="Genomic_DNA"/>
</dbReference>
<feature type="signal peptide" evidence="2">
    <location>
        <begin position="1"/>
        <end position="22"/>
    </location>
</feature>
<dbReference type="Proteomes" id="UP000561438">
    <property type="component" value="Unassembled WGS sequence"/>
</dbReference>
<evidence type="ECO:0000313" key="4">
    <source>
        <dbReference type="EMBL" id="NVD43727.1"/>
    </source>
</evidence>
<feature type="chain" id="PRO_5032373650" evidence="2">
    <location>
        <begin position="23"/>
        <end position="663"/>
    </location>
</feature>
<dbReference type="GO" id="GO:0004252">
    <property type="term" value="F:serine-type endopeptidase activity"/>
    <property type="evidence" value="ECO:0007669"/>
    <property type="project" value="TreeGrafter"/>
</dbReference>
<evidence type="ECO:0000313" key="5">
    <source>
        <dbReference type="Proteomes" id="UP000561438"/>
    </source>
</evidence>
<dbReference type="PANTHER" id="PTHR42776">
    <property type="entry name" value="SERINE PEPTIDASE S9 FAMILY MEMBER"/>
    <property type="match status" value="1"/>
</dbReference>
<keyword evidence="2" id="KW-0732">Signal</keyword>
<evidence type="ECO:0000256" key="1">
    <source>
        <dbReference type="ARBA" id="ARBA00022801"/>
    </source>
</evidence>
<reference evidence="4 5" key="1">
    <citation type="submission" date="2020-06" db="EMBL/GenBank/DDBJ databases">
        <title>Altererythrobacter sp. HHU K3-1.</title>
        <authorList>
            <person name="Zhang D."/>
            <person name="Xue H."/>
        </authorList>
    </citation>
    <scope>NUCLEOTIDE SEQUENCE [LARGE SCALE GENOMIC DNA]</scope>
    <source>
        <strain evidence="4 5">HHU K3-1</strain>
    </source>
</reference>
<protein>
    <submittedName>
        <fullName evidence="4">S9 family peptidase</fullName>
    </submittedName>
</protein>
<proteinExistence type="predicted"/>